<dbReference type="InterPro" id="IPR036390">
    <property type="entry name" value="WH_DNA-bd_sf"/>
</dbReference>
<dbReference type="PANTHER" id="PTHR11829">
    <property type="entry name" value="FORKHEAD BOX PROTEIN"/>
    <property type="match status" value="1"/>
</dbReference>
<dbReference type="InterPro" id="IPR030456">
    <property type="entry name" value="TF_fork_head_CS_2"/>
</dbReference>
<dbReference type="SUPFAM" id="SSF46785">
    <property type="entry name" value="Winged helix' DNA-binding domain"/>
    <property type="match status" value="1"/>
</dbReference>
<dbReference type="Gene3D" id="1.10.10.10">
    <property type="entry name" value="Winged helix-like DNA-binding domain superfamily/Winged helix DNA-binding domain"/>
    <property type="match status" value="1"/>
</dbReference>
<feature type="region of interest" description="Disordered" evidence="4">
    <location>
        <begin position="252"/>
        <end position="274"/>
    </location>
</feature>
<dbReference type="AlphaFoldDB" id="A0AAV5RYZ6"/>
<dbReference type="GO" id="GO:0000981">
    <property type="term" value="F:DNA-binding transcription factor activity, RNA polymerase II-specific"/>
    <property type="evidence" value="ECO:0007669"/>
    <property type="project" value="TreeGrafter"/>
</dbReference>
<evidence type="ECO:0000259" key="5">
    <source>
        <dbReference type="PROSITE" id="PS50039"/>
    </source>
</evidence>
<dbReference type="PROSITE" id="PS00658">
    <property type="entry name" value="FORK_HEAD_2"/>
    <property type="match status" value="1"/>
</dbReference>
<evidence type="ECO:0000313" key="6">
    <source>
        <dbReference type="EMBL" id="GMM55942.1"/>
    </source>
</evidence>
<keyword evidence="7" id="KW-1185">Reference proteome</keyword>
<evidence type="ECO:0000313" key="7">
    <source>
        <dbReference type="Proteomes" id="UP001377567"/>
    </source>
</evidence>
<dbReference type="InterPro" id="IPR001766">
    <property type="entry name" value="Fork_head_dom"/>
</dbReference>
<dbReference type="SMART" id="SM00339">
    <property type="entry name" value="FH"/>
    <property type="match status" value="1"/>
</dbReference>
<proteinExistence type="predicted"/>
<dbReference type="PROSITE" id="PS50039">
    <property type="entry name" value="FORK_HEAD_3"/>
    <property type="match status" value="1"/>
</dbReference>
<dbReference type="PANTHER" id="PTHR11829:SF343">
    <property type="entry name" value="FORK-HEAD DOMAIN-CONTAINING PROTEIN"/>
    <property type="match status" value="1"/>
</dbReference>
<evidence type="ECO:0000256" key="2">
    <source>
        <dbReference type="ARBA" id="ARBA00023242"/>
    </source>
</evidence>
<sequence>MLSNNIQWDSFATLDQILADPPSDSVEMVNTTPANWNEFAAKRPATTWNPRTSISAQFSAQRAQLARYNRVQKPQSKSRAVASATITPESYTKIIHNVGKNSKSPRTPRSVAPQTLQEFLDSLRSRHAANQHHTKPPYPYATMILLALLQNDRNRLTLSQIYKWMTVHFPFFQMSQATWQNSIRHNLSLNKAFAKTEKSPDRKSFFWEFQRGCEKRFFRNLDISFDELKLVVMNIDQYFNIAPSITIEPVAQKKTAERREQQLPTPPTTNDHSLNVGLAPAFEISTRSSLKVPALKGQHVGATALPKSDSTCSIEEGLDALKTPEFKNYESMVYSPLTPNKLASIHSSNLAFFQIWNESHSF</sequence>
<dbReference type="CDD" id="cd00059">
    <property type="entry name" value="FH_FOX"/>
    <property type="match status" value="1"/>
</dbReference>
<dbReference type="Pfam" id="PF00250">
    <property type="entry name" value="Forkhead"/>
    <property type="match status" value="1"/>
</dbReference>
<feature type="domain" description="Fork-head" evidence="5">
    <location>
        <begin position="135"/>
        <end position="220"/>
    </location>
</feature>
<gene>
    <name evidence="6" type="ORF">DAKH74_025580</name>
</gene>
<name>A0AAV5RYZ6_MAUHU</name>
<dbReference type="GO" id="GO:0005634">
    <property type="term" value="C:nucleus"/>
    <property type="evidence" value="ECO:0007669"/>
    <property type="project" value="UniProtKB-SubCell"/>
</dbReference>
<evidence type="ECO:0000256" key="1">
    <source>
        <dbReference type="ARBA" id="ARBA00023125"/>
    </source>
</evidence>
<protein>
    <recommendedName>
        <fullName evidence="5">Fork-head domain-containing protein</fullName>
    </recommendedName>
</protein>
<comment type="caution">
    <text evidence="6">The sequence shown here is derived from an EMBL/GenBank/DDBJ whole genome shotgun (WGS) entry which is preliminary data.</text>
</comment>
<feature type="DNA-binding region" description="Fork-head" evidence="3">
    <location>
        <begin position="135"/>
        <end position="220"/>
    </location>
</feature>
<dbReference type="InterPro" id="IPR050211">
    <property type="entry name" value="FOX_domain-containing"/>
</dbReference>
<evidence type="ECO:0000256" key="4">
    <source>
        <dbReference type="SAM" id="MobiDB-lite"/>
    </source>
</evidence>
<dbReference type="PRINTS" id="PR00053">
    <property type="entry name" value="FORKHEAD"/>
</dbReference>
<keyword evidence="1 3" id="KW-0238">DNA-binding</keyword>
<evidence type="ECO:0000256" key="3">
    <source>
        <dbReference type="PROSITE-ProRule" id="PRU00089"/>
    </source>
</evidence>
<dbReference type="GO" id="GO:0000978">
    <property type="term" value="F:RNA polymerase II cis-regulatory region sequence-specific DNA binding"/>
    <property type="evidence" value="ECO:0007669"/>
    <property type="project" value="TreeGrafter"/>
</dbReference>
<dbReference type="EMBL" id="BTGD01000006">
    <property type="protein sequence ID" value="GMM55942.1"/>
    <property type="molecule type" value="Genomic_DNA"/>
</dbReference>
<accession>A0AAV5RYZ6</accession>
<comment type="subcellular location">
    <subcellularLocation>
        <location evidence="3">Nucleus</location>
    </subcellularLocation>
</comment>
<reference evidence="6 7" key="1">
    <citation type="journal article" date="2023" name="Elife">
        <title>Identification of key yeast species and microbe-microbe interactions impacting larval growth of Drosophila in the wild.</title>
        <authorList>
            <person name="Mure A."/>
            <person name="Sugiura Y."/>
            <person name="Maeda R."/>
            <person name="Honda K."/>
            <person name="Sakurai N."/>
            <person name="Takahashi Y."/>
            <person name="Watada M."/>
            <person name="Katoh T."/>
            <person name="Gotoh A."/>
            <person name="Gotoh Y."/>
            <person name="Taniguchi I."/>
            <person name="Nakamura K."/>
            <person name="Hayashi T."/>
            <person name="Katayama T."/>
            <person name="Uemura T."/>
            <person name="Hattori Y."/>
        </authorList>
    </citation>
    <scope>NUCLEOTIDE SEQUENCE [LARGE SCALE GENOMIC DNA]</scope>
    <source>
        <strain evidence="6 7">KH-74</strain>
    </source>
</reference>
<keyword evidence="2 3" id="KW-0539">Nucleus</keyword>
<dbReference type="InterPro" id="IPR036388">
    <property type="entry name" value="WH-like_DNA-bd_sf"/>
</dbReference>
<organism evidence="6 7">
    <name type="scientific">Maudiozyma humilis</name>
    <name type="common">Sour dough yeast</name>
    <name type="synonym">Kazachstania humilis</name>
    <dbReference type="NCBI Taxonomy" id="51915"/>
    <lineage>
        <taxon>Eukaryota</taxon>
        <taxon>Fungi</taxon>
        <taxon>Dikarya</taxon>
        <taxon>Ascomycota</taxon>
        <taxon>Saccharomycotina</taxon>
        <taxon>Saccharomycetes</taxon>
        <taxon>Saccharomycetales</taxon>
        <taxon>Saccharomycetaceae</taxon>
        <taxon>Maudiozyma</taxon>
    </lineage>
</organism>
<dbReference type="Proteomes" id="UP001377567">
    <property type="component" value="Unassembled WGS sequence"/>
</dbReference>